<accession>A0ABV2BXI9</accession>
<keyword evidence="2" id="KW-1185">Reference proteome</keyword>
<dbReference type="EMBL" id="JBEVCJ010000025">
    <property type="protein sequence ID" value="MET1256656.1"/>
    <property type="molecule type" value="Genomic_DNA"/>
</dbReference>
<dbReference type="Proteomes" id="UP001548189">
    <property type="component" value="Unassembled WGS sequence"/>
</dbReference>
<organism evidence="1 2">
    <name type="scientific">Aliikangiella maris</name>
    <dbReference type="NCBI Taxonomy" id="3162458"/>
    <lineage>
        <taxon>Bacteria</taxon>
        <taxon>Pseudomonadati</taxon>
        <taxon>Pseudomonadota</taxon>
        <taxon>Gammaproteobacteria</taxon>
        <taxon>Oceanospirillales</taxon>
        <taxon>Pleioneaceae</taxon>
        <taxon>Aliikangiella</taxon>
    </lineage>
</organism>
<proteinExistence type="predicted"/>
<reference evidence="1 2" key="1">
    <citation type="submission" date="2024-06" db="EMBL/GenBank/DDBJ databases">
        <authorList>
            <person name="Li F."/>
        </authorList>
    </citation>
    <scope>NUCLEOTIDE SEQUENCE [LARGE SCALE GENOMIC DNA]</scope>
    <source>
        <strain evidence="1 2">GXAS 311</strain>
    </source>
</reference>
<comment type="caution">
    <text evidence="1">The sequence shown here is derived from an EMBL/GenBank/DDBJ whole genome shotgun (WGS) entry which is preliminary data.</text>
</comment>
<protein>
    <submittedName>
        <fullName evidence="1">Uncharacterized protein</fullName>
    </submittedName>
</protein>
<name>A0ABV2BXI9_9GAMM</name>
<sequence length="194" mass="21738">MILNGIVFNILGLGSLFFIWKKNKKANLSNMVHCLGLIIGWGLVCVSTYYWISFSGVEFGLSFACLNLTLSAWLYILFSLKETSNNKKPEKKPSSQAVQSKQNKTPLSLKTLISGLLDFLVIGPLALFTSCVLSLILFKVLPFDQANTLVLSAFTLPLFWAFFAYWGCMQQNKRVRFFWITCSGLLGSLLLLLS</sequence>
<evidence type="ECO:0000313" key="2">
    <source>
        <dbReference type="Proteomes" id="UP001548189"/>
    </source>
</evidence>
<gene>
    <name evidence="1" type="ORF">ABVT43_16060</name>
</gene>
<evidence type="ECO:0000313" key="1">
    <source>
        <dbReference type="EMBL" id="MET1256656.1"/>
    </source>
</evidence>